<dbReference type="EMBL" id="MGJI01000017">
    <property type="protein sequence ID" value="OGN04780.1"/>
    <property type="molecule type" value="Genomic_DNA"/>
</dbReference>
<dbReference type="AlphaFoldDB" id="A0A1F8EWQ1"/>
<sequence>MNTKEKPLVGPRAGEHVSRLEAEDVRLDDGRPLYYALLNNPNPDGGVLDKDEVQAAKSRLASIIAIDRQKVIDLQGKNLQEAASVLKELERSGEERSIAAGAGGGN</sequence>
<organism evidence="1 2">
    <name type="scientific">Candidatus Yanofskybacteria bacterium RIFCSPHIGHO2_01_FULL_44_17</name>
    <dbReference type="NCBI Taxonomy" id="1802668"/>
    <lineage>
        <taxon>Bacteria</taxon>
        <taxon>Candidatus Yanofskyibacteriota</taxon>
    </lineage>
</organism>
<accession>A0A1F8EWQ1</accession>
<dbReference type="STRING" id="1802668.A2831_01930"/>
<evidence type="ECO:0000313" key="1">
    <source>
        <dbReference type="EMBL" id="OGN04780.1"/>
    </source>
</evidence>
<name>A0A1F8EWQ1_9BACT</name>
<dbReference type="Proteomes" id="UP000177507">
    <property type="component" value="Unassembled WGS sequence"/>
</dbReference>
<comment type="caution">
    <text evidence="1">The sequence shown here is derived from an EMBL/GenBank/DDBJ whole genome shotgun (WGS) entry which is preliminary data.</text>
</comment>
<reference evidence="1 2" key="1">
    <citation type="journal article" date="2016" name="Nat. Commun.">
        <title>Thousands of microbial genomes shed light on interconnected biogeochemical processes in an aquifer system.</title>
        <authorList>
            <person name="Anantharaman K."/>
            <person name="Brown C.T."/>
            <person name="Hug L.A."/>
            <person name="Sharon I."/>
            <person name="Castelle C.J."/>
            <person name="Probst A.J."/>
            <person name="Thomas B.C."/>
            <person name="Singh A."/>
            <person name="Wilkins M.J."/>
            <person name="Karaoz U."/>
            <person name="Brodie E.L."/>
            <person name="Williams K.H."/>
            <person name="Hubbard S.S."/>
            <person name="Banfield J.F."/>
        </authorList>
    </citation>
    <scope>NUCLEOTIDE SEQUENCE [LARGE SCALE GENOMIC DNA]</scope>
</reference>
<gene>
    <name evidence="1" type="ORF">A2831_01930</name>
</gene>
<evidence type="ECO:0000313" key="2">
    <source>
        <dbReference type="Proteomes" id="UP000177507"/>
    </source>
</evidence>
<protein>
    <submittedName>
        <fullName evidence="1">Uncharacterized protein</fullName>
    </submittedName>
</protein>
<proteinExistence type="predicted"/>